<keyword evidence="3" id="KW-0732">Signal</keyword>
<accession>A0A1V4AES5</accession>
<keyword evidence="2" id="KW-0472">Membrane</keyword>
<evidence type="ECO:0000256" key="3">
    <source>
        <dbReference type="SAM" id="SignalP"/>
    </source>
</evidence>
<organism evidence="4 5">
    <name type="scientific">Streptomyces tsukubensis</name>
    <dbReference type="NCBI Taxonomy" id="83656"/>
    <lineage>
        <taxon>Bacteria</taxon>
        <taxon>Bacillati</taxon>
        <taxon>Actinomycetota</taxon>
        <taxon>Actinomycetes</taxon>
        <taxon>Kitasatosporales</taxon>
        <taxon>Streptomycetaceae</taxon>
        <taxon>Streptomyces</taxon>
    </lineage>
</organism>
<name>A0A1V4AES5_9ACTN</name>
<dbReference type="RefSeq" id="WP_077963740.1">
    <property type="nucleotide sequence ID" value="NZ_CP045178.1"/>
</dbReference>
<reference evidence="4 5" key="1">
    <citation type="submission" date="2017-02" db="EMBL/GenBank/DDBJ databases">
        <title>Draft Genome Sequence of Streptomyces tsukubaensis F601, a Producer of the immunosuppressant tacrolimus FK506.</title>
        <authorList>
            <person name="Zong G."/>
            <person name="Zhong C."/>
            <person name="Fu J."/>
            <person name="Qin R."/>
            <person name="Cao G."/>
        </authorList>
    </citation>
    <scope>NUCLEOTIDE SEQUENCE [LARGE SCALE GENOMIC DNA]</scope>
    <source>
        <strain evidence="4 5">F601</strain>
    </source>
</reference>
<evidence type="ECO:0000313" key="4">
    <source>
        <dbReference type="EMBL" id="OON82616.1"/>
    </source>
</evidence>
<gene>
    <name evidence="4" type="ORF">B1H18_00665</name>
</gene>
<feature type="compositionally biased region" description="Polar residues" evidence="1">
    <location>
        <begin position="57"/>
        <end position="68"/>
    </location>
</feature>
<dbReference type="OrthoDB" id="3401783at2"/>
<protein>
    <recommendedName>
        <fullName evidence="6">Secreted protein</fullName>
    </recommendedName>
</protein>
<sequence>MRITKVPTGARRYLVARVLACALLVPAAALCAAAPAVAAPSSSASPDGDDSGPPTEAGTNFRTATPVQQDEEATADGSTGDYLYWVFPADTGQAATVRAEVTFPEGAVRKSATTWGVEVYDGLRRRQACVYGSASRTVPAEAGSVRLTCHLRTVRAWAEPWSNDPLPGSYYIRLTALEASGGDMGLPMHAEVKATSVDKGGAAAVGGRLGAPVVAGIGPSGQAMGAAGAARAPEDGWSSGRWTDRWIWTIAGGVLGALAGIGGYALTRGSGRPSRVPPGV</sequence>
<evidence type="ECO:0008006" key="6">
    <source>
        <dbReference type="Google" id="ProtNLM"/>
    </source>
</evidence>
<dbReference type="EMBL" id="MVFC01000001">
    <property type="protein sequence ID" value="OON82616.1"/>
    <property type="molecule type" value="Genomic_DNA"/>
</dbReference>
<dbReference type="Proteomes" id="UP000190539">
    <property type="component" value="Unassembled WGS sequence"/>
</dbReference>
<comment type="caution">
    <text evidence="4">The sequence shown here is derived from an EMBL/GenBank/DDBJ whole genome shotgun (WGS) entry which is preliminary data.</text>
</comment>
<feature type="signal peptide" evidence="3">
    <location>
        <begin position="1"/>
        <end position="38"/>
    </location>
</feature>
<evidence type="ECO:0000256" key="2">
    <source>
        <dbReference type="SAM" id="Phobius"/>
    </source>
</evidence>
<keyword evidence="2" id="KW-1133">Transmembrane helix</keyword>
<keyword evidence="2" id="KW-0812">Transmembrane</keyword>
<evidence type="ECO:0000256" key="1">
    <source>
        <dbReference type="SAM" id="MobiDB-lite"/>
    </source>
</evidence>
<feature type="region of interest" description="Disordered" evidence="1">
    <location>
        <begin position="40"/>
        <end position="75"/>
    </location>
</feature>
<keyword evidence="5" id="KW-1185">Reference proteome</keyword>
<feature type="transmembrane region" description="Helical" evidence="2">
    <location>
        <begin position="246"/>
        <end position="266"/>
    </location>
</feature>
<dbReference type="AlphaFoldDB" id="A0A1V4AES5"/>
<evidence type="ECO:0000313" key="5">
    <source>
        <dbReference type="Proteomes" id="UP000190539"/>
    </source>
</evidence>
<proteinExistence type="predicted"/>
<dbReference type="STRING" id="83656.B1H18_00665"/>
<feature type="chain" id="PRO_5012257336" description="Secreted protein" evidence="3">
    <location>
        <begin position="39"/>
        <end position="280"/>
    </location>
</feature>